<reference evidence="3" key="2">
    <citation type="journal article" date="2021" name="Microbiome">
        <title>Successional dynamics and alternative stable states in a saline activated sludge microbial community over 9 years.</title>
        <authorList>
            <person name="Wang Y."/>
            <person name="Ye J."/>
            <person name="Ju F."/>
            <person name="Liu L."/>
            <person name="Boyd J.A."/>
            <person name="Deng Y."/>
            <person name="Parks D.H."/>
            <person name="Jiang X."/>
            <person name="Yin X."/>
            <person name="Woodcroft B.J."/>
            <person name="Tyson G.W."/>
            <person name="Hugenholtz P."/>
            <person name="Polz M.F."/>
            <person name="Zhang T."/>
        </authorList>
    </citation>
    <scope>NUCLEOTIDE SEQUENCE</scope>
    <source>
        <strain evidence="3">HKST-UBA02</strain>
    </source>
</reference>
<proteinExistence type="predicted"/>
<protein>
    <submittedName>
        <fullName evidence="3">TlpA family protein disulfide reductase</fullName>
    </submittedName>
</protein>
<gene>
    <name evidence="3" type="ORF">KDA27_02500</name>
</gene>
<dbReference type="PROSITE" id="PS51352">
    <property type="entry name" value="THIOREDOXIN_2"/>
    <property type="match status" value="1"/>
</dbReference>
<sequence length="200" mass="22078">MTHLRLALVVLSSLVLMLVVYAPAQALQVGDPFPSMTLTDLDGDRYDLSNISGRVVVIYFLGSSCSSCANLADQIEGDFVTAYRGERVSVFAVDSWDGLPEELARVRDEAGVRFPFLLNGSGLVSTCDMEWHSFVILDTNGTVQYVNEIASGGSYNPSAMQSVVDEFLPEPVDTEIVTWGEIKRFYERNRRAGRPVFLLP</sequence>
<organism evidence="3 4">
    <name type="scientific">Eiseniibacteriota bacterium</name>
    <dbReference type="NCBI Taxonomy" id="2212470"/>
    <lineage>
        <taxon>Bacteria</taxon>
        <taxon>Candidatus Eiseniibacteriota</taxon>
    </lineage>
</organism>
<dbReference type="InterPro" id="IPR013766">
    <property type="entry name" value="Thioredoxin_domain"/>
</dbReference>
<keyword evidence="1" id="KW-0732">Signal</keyword>
<dbReference type="GO" id="GO:0016491">
    <property type="term" value="F:oxidoreductase activity"/>
    <property type="evidence" value="ECO:0007669"/>
    <property type="project" value="InterPro"/>
</dbReference>
<dbReference type="EMBL" id="JAGQHS010000007">
    <property type="protein sequence ID" value="MCA9754646.1"/>
    <property type="molecule type" value="Genomic_DNA"/>
</dbReference>
<dbReference type="CDD" id="cd02966">
    <property type="entry name" value="TlpA_like_family"/>
    <property type="match status" value="1"/>
</dbReference>
<evidence type="ECO:0000259" key="2">
    <source>
        <dbReference type="PROSITE" id="PS51352"/>
    </source>
</evidence>
<feature type="signal peptide" evidence="1">
    <location>
        <begin position="1"/>
        <end position="26"/>
    </location>
</feature>
<feature type="domain" description="Thioredoxin" evidence="2">
    <location>
        <begin position="27"/>
        <end position="169"/>
    </location>
</feature>
<dbReference type="Proteomes" id="UP000739538">
    <property type="component" value="Unassembled WGS sequence"/>
</dbReference>
<accession>A0A956N937</accession>
<dbReference type="InterPro" id="IPR000866">
    <property type="entry name" value="AhpC/TSA"/>
</dbReference>
<evidence type="ECO:0000313" key="4">
    <source>
        <dbReference type="Proteomes" id="UP000739538"/>
    </source>
</evidence>
<dbReference type="Pfam" id="PF00578">
    <property type="entry name" value="AhpC-TSA"/>
    <property type="match status" value="1"/>
</dbReference>
<feature type="chain" id="PRO_5036959439" evidence="1">
    <location>
        <begin position="27"/>
        <end position="200"/>
    </location>
</feature>
<evidence type="ECO:0000256" key="1">
    <source>
        <dbReference type="SAM" id="SignalP"/>
    </source>
</evidence>
<comment type="caution">
    <text evidence="3">The sequence shown here is derived from an EMBL/GenBank/DDBJ whole genome shotgun (WGS) entry which is preliminary data.</text>
</comment>
<dbReference type="AlphaFoldDB" id="A0A956N937"/>
<dbReference type="InterPro" id="IPR036249">
    <property type="entry name" value="Thioredoxin-like_sf"/>
</dbReference>
<dbReference type="Gene3D" id="3.40.30.10">
    <property type="entry name" value="Glutaredoxin"/>
    <property type="match status" value="1"/>
</dbReference>
<reference evidence="3" key="1">
    <citation type="submission" date="2020-04" db="EMBL/GenBank/DDBJ databases">
        <authorList>
            <person name="Zhang T."/>
        </authorList>
    </citation>
    <scope>NUCLEOTIDE SEQUENCE</scope>
    <source>
        <strain evidence="3">HKST-UBA02</strain>
    </source>
</reference>
<name>A0A956N937_UNCEI</name>
<dbReference type="GO" id="GO:0016209">
    <property type="term" value="F:antioxidant activity"/>
    <property type="evidence" value="ECO:0007669"/>
    <property type="project" value="InterPro"/>
</dbReference>
<dbReference type="SUPFAM" id="SSF52833">
    <property type="entry name" value="Thioredoxin-like"/>
    <property type="match status" value="1"/>
</dbReference>
<evidence type="ECO:0000313" key="3">
    <source>
        <dbReference type="EMBL" id="MCA9754646.1"/>
    </source>
</evidence>